<proteinExistence type="predicted"/>
<gene>
    <name evidence="1" type="primary">46</name>
    <name evidence="1" type="ORF">SEA_CHEWYVIII_46</name>
</gene>
<dbReference type="EMBL" id="KX557288">
    <property type="protein sequence ID" value="AON97468.1"/>
    <property type="molecule type" value="Genomic_DNA"/>
</dbReference>
<dbReference type="GeneID" id="80018745"/>
<reference evidence="2" key="1">
    <citation type="submission" date="2016-07" db="EMBL/GenBank/DDBJ databases">
        <authorList>
            <person name="Florea S."/>
            <person name="Webb J.S."/>
            <person name="Jaromczyk J."/>
            <person name="Schardl C.L."/>
        </authorList>
    </citation>
    <scope>NUCLEOTIDE SEQUENCE [LARGE SCALE GENOMIC DNA]</scope>
</reference>
<evidence type="ECO:0000313" key="2">
    <source>
        <dbReference type="Proteomes" id="UP000221751"/>
    </source>
</evidence>
<organism evidence="1 2">
    <name type="scientific">Rhodococcus phage ChewyVIII</name>
    <dbReference type="NCBI Taxonomy" id="1887657"/>
    <lineage>
        <taxon>Viruses</taxon>
        <taxon>Duplodnaviria</taxon>
        <taxon>Heunggongvirae</taxon>
        <taxon>Uroviricota</taxon>
        <taxon>Caudoviricetes</taxon>
        <taxon>Chewyvirus</taxon>
        <taxon>Chewyvirus chewyVIII</taxon>
    </lineage>
</organism>
<sequence>MSIFGASLNLAGGPHANVQDVKVFRAKKDSWGNKPGGGNTAIYSHTLPDVAIMPRTTASRGDGTGFQNSVATGKSLLLPDDADIRKDDEVELLDARGQRSRWTVEGDVDTDYANPLSSWSPGREVQIKKVGGKG</sequence>
<evidence type="ECO:0000313" key="1">
    <source>
        <dbReference type="EMBL" id="AON97468.1"/>
    </source>
</evidence>
<dbReference type="KEGG" id="vg:80018745"/>
<protein>
    <submittedName>
        <fullName evidence="1">Head-to-tail connector protein</fullName>
    </submittedName>
</protein>
<accession>A0A1C9EI58</accession>
<keyword evidence="2" id="KW-1185">Reference proteome</keyword>
<dbReference type="Proteomes" id="UP000221751">
    <property type="component" value="Segment"/>
</dbReference>
<name>A0A1C9EI58_9CAUD</name>
<dbReference type="RefSeq" id="YP_010754163.1">
    <property type="nucleotide sequence ID" value="NC_073456.1"/>
</dbReference>